<evidence type="ECO:0000313" key="1">
    <source>
        <dbReference type="EMBL" id="QJA67632.1"/>
    </source>
</evidence>
<dbReference type="AlphaFoldDB" id="A0A6M3KQP7"/>
<organism evidence="2">
    <name type="scientific">viral metagenome</name>
    <dbReference type="NCBI Taxonomy" id="1070528"/>
    <lineage>
        <taxon>unclassified sequences</taxon>
        <taxon>metagenomes</taxon>
        <taxon>organismal metagenomes</taxon>
    </lineage>
</organism>
<dbReference type="EMBL" id="MT141574">
    <property type="protein sequence ID" value="QJA67632.1"/>
    <property type="molecule type" value="Genomic_DNA"/>
</dbReference>
<reference evidence="2" key="1">
    <citation type="submission" date="2020-03" db="EMBL/GenBank/DDBJ databases">
        <title>The deep terrestrial virosphere.</title>
        <authorList>
            <person name="Holmfeldt K."/>
            <person name="Nilsson E."/>
            <person name="Simone D."/>
            <person name="Lopez-Fernandez M."/>
            <person name="Wu X."/>
            <person name="de Brujin I."/>
            <person name="Lundin D."/>
            <person name="Andersson A."/>
            <person name="Bertilsson S."/>
            <person name="Dopson M."/>
        </authorList>
    </citation>
    <scope>NUCLEOTIDE SEQUENCE</scope>
    <source>
        <strain evidence="2">MM415A00192</strain>
        <strain evidence="1">MM415B00178</strain>
    </source>
</reference>
<protein>
    <submittedName>
        <fullName evidence="2">Uncharacterized protein</fullName>
    </submittedName>
</protein>
<evidence type="ECO:0000313" key="2">
    <source>
        <dbReference type="EMBL" id="QJA84397.1"/>
    </source>
</evidence>
<proteinExistence type="predicted"/>
<sequence>MTSKELVRVLKKVSDNTEILIDNKEILSIERKFTASEQKMQLNIVPKEV</sequence>
<dbReference type="EMBL" id="MT142529">
    <property type="protein sequence ID" value="QJA84397.1"/>
    <property type="molecule type" value="Genomic_DNA"/>
</dbReference>
<name>A0A6M3KQP7_9ZZZZ</name>
<accession>A0A6M3KQP7</accession>
<gene>
    <name evidence="2" type="ORF">MM415A00192_0006</name>
    <name evidence="1" type="ORF">MM415B00178_0014</name>
</gene>